<comment type="caution">
    <text evidence="3">The sequence shown here is derived from an EMBL/GenBank/DDBJ whole genome shotgun (WGS) entry which is preliminary data.</text>
</comment>
<dbReference type="InterPro" id="IPR024078">
    <property type="entry name" value="LmbE-like_dom_sf"/>
</dbReference>
<sequence length="390" mass="43317">MAHEDDDLLFLNPQIQELITAGCHLDVVYLTAGDAGKSYSRSPYPKSREYGMIAAYAAMAGSGQHTVAESITVNNHNITSFSFRERPEIRLSFFRLPDGLPTGKGSSAYRHESLLRLFRGEISSISTVDSPARYTERSLIATITGLARRWKTERIRTLDFDNAFFGHTHTRGADHSDHGVTARYFRMAGFPLHLRGGIIAYRGYPMALLPDNLAPAQARAKQRIFETYLHAVYCDPLSCNASSLITPAYQNWMHRQYPRPQQHARPGAILSRTGGAEFCLEAANKVPGTAEGAVRTARCNGSSKQSWRHLPTGQWQSRTAHGSCLTAAPSPRVSPCSSKAPDQRWRMDPSGQLVSGDECLIQDDTARRVPRLHLGLCLPVGPENTWLWRP</sequence>
<dbReference type="EMBL" id="AORZ01000092">
    <property type="protein sequence ID" value="EME98030.1"/>
    <property type="molecule type" value="Genomic_DNA"/>
</dbReference>
<evidence type="ECO:0000259" key="2">
    <source>
        <dbReference type="Pfam" id="PF00652"/>
    </source>
</evidence>
<dbReference type="Gene3D" id="3.40.50.10320">
    <property type="entry name" value="LmbE-like"/>
    <property type="match status" value="1"/>
</dbReference>
<dbReference type="InterPro" id="IPR035992">
    <property type="entry name" value="Ricin_B-like_lectins"/>
</dbReference>
<evidence type="ECO:0000313" key="3">
    <source>
        <dbReference type="EMBL" id="EME98030.1"/>
    </source>
</evidence>
<dbReference type="GO" id="GO:0016137">
    <property type="term" value="P:glycoside metabolic process"/>
    <property type="evidence" value="ECO:0007669"/>
    <property type="project" value="UniProtKB-ARBA"/>
</dbReference>
<dbReference type="SUPFAM" id="SSF102588">
    <property type="entry name" value="LmbE-like"/>
    <property type="match status" value="1"/>
</dbReference>
<dbReference type="InterPro" id="IPR000772">
    <property type="entry name" value="Ricin_B_lectin"/>
</dbReference>
<dbReference type="STRING" id="1223523.H340_23563"/>
<dbReference type="Pfam" id="PF00652">
    <property type="entry name" value="Ricin_B_lectin"/>
    <property type="match status" value="1"/>
</dbReference>
<accession>M3C1Z5</accession>
<dbReference type="SUPFAM" id="SSF50370">
    <property type="entry name" value="Ricin B-like lectins"/>
    <property type="match status" value="1"/>
</dbReference>
<dbReference type="Gene3D" id="2.80.10.50">
    <property type="match status" value="1"/>
</dbReference>
<reference evidence="3 4" key="1">
    <citation type="journal article" date="2013" name="Genome Announc.">
        <title>Whole-Genome Shotgun Assembly and Analysis of the Genome of Streptomyces mobaraensis DSM 40847, a Strain for Industrial Production of Microbial Transglutaminase.</title>
        <authorList>
            <person name="Yang H."/>
            <person name="He T."/>
            <person name="Wu W."/>
            <person name="Zhu W."/>
            <person name="Lu B."/>
            <person name="Sun W."/>
        </authorList>
    </citation>
    <scope>NUCLEOTIDE SEQUENCE [LARGE SCALE GENOMIC DNA]</scope>
    <source>
        <strain evidence="3 4">DSM 40847</strain>
    </source>
</reference>
<dbReference type="Pfam" id="PF02585">
    <property type="entry name" value="PIG-L"/>
    <property type="match status" value="1"/>
</dbReference>
<dbReference type="PROSITE" id="PS50231">
    <property type="entry name" value="RICIN_B_LECTIN"/>
    <property type="match status" value="1"/>
</dbReference>
<dbReference type="AlphaFoldDB" id="M3C1Z5"/>
<dbReference type="eggNOG" id="COG2120">
    <property type="taxonomic scope" value="Bacteria"/>
</dbReference>
<gene>
    <name evidence="3" type="ORF">H340_23563</name>
</gene>
<keyword evidence="3" id="KW-0449">Lipoprotein</keyword>
<protein>
    <submittedName>
        <fullName evidence="3">Lipoprotein</fullName>
    </submittedName>
</protein>
<proteinExistence type="predicted"/>
<dbReference type="Proteomes" id="UP000011740">
    <property type="component" value="Unassembled WGS sequence"/>
</dbReference>
<evidence type="ECO:0000256" key="1">
    <source>
        <dbReference type="ARBA" id="ARBA00022833"/>
    </source>
</evidence>
<organism evidence="3 4">
    <name type="scientific">Streptomyces mobaraensis (strain ATCC 29032 / DSM 40847 / JCM 4168 / NBRC 13819 / NCIMB 11159 / IPCR 16-22)</name>
    <dbReference type="NCBI Taxonomy" id="1223523"/>
    <lineage>
        <taxon>Bacteria</taxon>
        <taxon>Bacillati</taxon>
        <taxon>Actinomycetota</taxon>
        <taxon>Actinomycetes</taxon>
        <taxon>Kitasatosporales</taxon>
        <taxon>Streptomycetaceae</taxon>
        <taxon>Streptomyces</taxon>
    </lineage>
</organism>
<name>M3C1Z5_STRM1</name>
<feature type="domain" description="Ricin B lectin" evidence="2">
    <location>
        <begin position="275"/>
        <end position="360"/>
    </location>
</feature>
<evidence type="ECO:0000313" key="4">
    <source>
        <dbReference type="Proteomes" id="UP000011740"/>
    </source>
</evidence>
<keyword evidence="1" id="KW-0862">Zinc</keyword>
<dbReference type="InterPro" id="IPR003737">
    <property type="entry name" value="GlcNAc_PI_deacetylase-related"/>
</dbReference>